<evidence type="ECO:0000256" key="6">
    <source>
        <dbReference type="ARBA" id="ARBA00022723"/>
    </source>
</evidence>
<keyword evidence="7" id="KW-1133">Transmembrane helix</keyword>
<evidence type="ECO:0000256" key="10">
    <source>
        <dbReference type="ARBA" id="ARBA00023098"/>
    </source>
</evidence>
<comment type="pathway">
    <text evidence="2">Lipid metabolism.</text>
</comment>
<dbReference type="InterPro" id="IPR012171">
    <property type="entry name" value="Fatty_acid_desaturase"/>
</dbReference>
<dbReference type="GO" id="GO:0016020">
    <property type="term" value="C:membrane"/>
    <property type="evidence" value="ECO:0007669"/>
    <property type="project" value="UniProtKB-SubCell"/>
</dbReference>
<evidence type="ECO:0000313" key="13">
    <source>
        <dbReference type="EMBL" id="OLY85215.1"/>
    </source>
</evidence>
<dbReference type="InterPro" id="IPR001199">
    <property type="entry name" value="Cyt_B5-like_heme/steroid-bd"/>
</dbReference>
<dbReference type="STRING" id="133383.A0A1R0H7Q9"/>
<evidence type="ECO:0000256" key="7">
    <source>
        <dbReference type="ARBA" id="ARBA00022989"/>
    </source>
</evidence>
<dbReference type="PANTHER" id="PTHR19353">
    <property type="entry name" value="FATTY ACID DESATURASE 2"/>
    <property type="match status" value="1"/>
</dbReference>
<evidence type="ECO:0000256" key="3">
    <source>
        <dbReference type="ARBA" id="ARBA00009295"/>
    </source>
</evidence>
<dbReference type="SUPFAM" id="SSF55856">
    <property type="entry name" value="Cytochrome b5-like heme/steroid binding domain"/>
    <property type="match status" value="1"/>
</dbReference>
<keyword evidence="9" id="KW-0408">Iron</keyword>
<evidence type="ECO:0000256" key="11">
    <source>
        <dbReference type="ARBA" id="ARBA00023136"/>
    </source>
</evidence>
<dbReference type="Pfam" id="PF00173">
    <property type="entry name" value="Cyt-b5"/>
    <property type="match status" value="1"/>
</dbReference>
<dbReference type="GO" id="GO:0046872">
    <property type="term" value="F:metal ion binding"/>
    <property type="evidence" value="ECO:0007669"/>
    <property type="project" value="UniProtKB-KW"/>
</dbReference>
<accession>A0A1R0H7Q9</accession>
<dbReference type="AlphaFoldDB" id="A0A1R0H7Q9"/>
<dbReference type="Gene3D" id="3.10.120.10">
    <property type="entry name" value="Cytochrome b5-like heme/steroid binding domain"/>
    <property type="match status" value="1"/>
</dbReference>
<reference evidence="13 14" key="1">
    <citation type="journal article" date="2016" name="Mol. Biol. Evol.">
        <title>Genome-Wide Survey of Gut Fungi (Harpellales) Reveals the First Horizontally Transferred Ubiquitin Gene from a Mosquito Host.</title>
        <authorList>
            <person name="Wang Y."/>
            <person name="White M.M."/>
            <person name="Kvist S."/>
            <person name="Moncalvo J.M."/>
        </authorList>
    </citation>
    <scope>NUCLEOTIDE SEQUENCE [LARGE SCALE GENOMIC DNA]</scope>
    <source>
        <strain evidence="13 14">ALG-7-W6</strain>
    </source>
</reference>
<dbReference type="CDD" id="cd03506">
    <property type="entry name" value="Delta6-FADS-like"/>
    <property type="match status" value="1"/>
</dbReference>
<evidence type="ECO:0000256" key="2">
    <source>
        <dbReference type="ARBA" id="ARBA00005189"/>
    </source>
</evidence>
<evidence type="ECO:0000256" key="8">
    <source>
        <dbReference type="ARBA" id="ARBA00023002"/>
    </source>
</evidence>
<name>A0A1R0H7Q9_9FUNG</name>
<keyword evidence="8" id="KW-0560">Oxidoreductase</keyword>
<dbReference type="Proteomes" id="UP000187455">
    <property type="component" value="Unassembled WGS sequence"/>
</dbReference>
<dbReference type="GO" id="GO:0016717">
    <property type="term" value="F:oxidoreductase activity, acting on paired donors, with oxidation of a pair of donors resulting in the reduction of molecular oxygen to two molecules of water"/>
    <property type="evidence" value="ECO:0007669"/>
    <property type="project" value="TreeGrafter"/>
</dbReference>
<proteinExistence type="inferred from homology"/>
<comment type="similarity">
    <text evidence="3">Belongs to the fatty acid desaturase type 1 family.</text>
</comment>
<dbReference type="Pfam" id="PF00487">
    <property type="entry name" value="FA_desaturase"/>
    <property type="match status" value="2"/>
</dbReference>
<keyword evidence="10" id="KW-0443">Lipid metabolism</keyword>
<evidence type="ECO:0000256" key="9">
    <source>
        <dbReference type="ARBA" id="ARBA00023004"/>
    </source>
</evidence>
<dbReference type="InterPro" id="IPR036400">
    <property type="entry name" value="Cyt_B5-like_heme/steroid_sf"/>
</dbReference>
<keyword evidence="11" id="KW-0472">Membrane</keyword>
<dbReference type="PANTHER" id="PTHR19353:SF30">
    <property type="entry name" value="DELTA 8-(E)-SPHINGOLIPID DESATURASE"/>
    <property type="match status" value="1"/>
</dbReference>
<dbReference type="SMART" id="SM01117">
    <property type="entry name" value="Cyt-b5"/>
    <property type="match status" value="1"/>
</dbReference>
<protein>
    <submittedName>
        <fullName evidence="13">Delta(8)-fatty-acid desaturase</fullName>
    </submittedName>
</protein>
<sequence>MKSNKKSWEIPRLITNKVLPTYTKNEIRERIMAGEYLIVIDGYVLKINALLKSHPGGELALYHAVGKDASDEMHAMHPDWVFEDRAAKYIVAEYCKEDDCVSFVEDLDLPFSKPTPVDKYMYGDLKFDYPAIRADYYSLFEKLRKDGFFQCNYFNYAIEVSRWLLFAAGMFGFILIGEPSTLKCIASALCTAALWHQAVFTAHDLGHSAVTANRKLDTFIGILLGDFIGGLSVGWWKKNHNVHHIVTNQPENDPDIQHLPFFAISPLFYQGNLFSTYYNRPLAFDRFCKAIVVLQDKLYYIIMLFGRFNLYVLSWQHVLLDSDSMHPKIESSCMLLFWFQIEHHLFPRLPRHNLRLVRPLVIQFCKKHNLPYTEDYFLGANIFTMQKMHQTAQIIKAMVLAESKVE</sequence>
<evidence type="ECO:0000256" key="5">
    <source>
        <dbReference type="ARBA" id="ARBA00022692"/>
    </source>
</evidence>
<dbReference type="PIRSF" id="PIRSF015921">
    <property type="entry name" value="FA_sphinglp_des"/>
    <property type="match status" value="1"/>
</dbReference>
<evidence type="ECO:0000313" key="14">
    <source>
        <dbReference type="Proteomes" id="UP000187455"/>
    </source>
</evidence>
<dbReference type="InterPro" id="IPR005804">
    <property type="entry name" value="FA_desaturase_dom"/>
</dbReference>
<keyword evidence="4" id="KW-0349">Heme</keyword>
<comment type="subcellular location">
    <subcellularLocation>
        <location evidence="1">Membrane</location>
        <topology evidence="1">Multi-pass membrane protein</topology>
    </subcellularLocation>
</comment>
<feature type="domain" description="Cytochrome b5 heme-binding" evidence="12">
    <location>
        <begin position="19"/>
        <end position="95"/>
    </location>
</feature>
<evidence type="ECO:0000256" key="4">
    <source>
        <dbReference type="ARBA" id="ARBA00022617"/>
    </source>
</evidence>
<keyword evidence="6" id="KW-0479">Metal-binding</keyword>
<gene>
    <name evidence="13" type="ORF">AYI68_g600</name>
</gene>
<keyword evidence="14" id="KW-1185">Reference proteome</keyword>
<evidence type="ECO:0000259" key="12">
    <source>
        <dbReference type="PROSITE" id="PS50255"/>
    </source>
</evidence>
<organism evidence="13 14">
    <name type="scientific">Smittium mucronatum</name>
    <dbReference type="NCBI Taxonomy" id="133383"/>
    <lineage>
        <taxon>Eukaryota</taxon>
        <taxon>Fungi</taxon>
        <taxon>Fungi incertae sedis</taxon>
        <taxon>Zoopagomycota</taxon>
        <taxon>Kickxellomycotina</taxon>
        <taxon>Harpellomycetes</taxon>
        <taxon>Harpellales</taxon>
        <taxon>Legeriomycetaceae</taxon>
        <taxon>Smittium</taxon>
    </lineage>
</organism>
<dbReference type="PROSITE" id="PS50255">
    <property type="entry name" value="CYTOCHROME_B5_2"/>
    <property type="match status" value="1"/>
</dbReference>
<dbReference type="GO" id="GO:0006629">
    <property type="term" value="P:lipid metabolic process"/>
    <property type="evidence" value="ECO:0007669"/>
    <property type="project" value="UniProtKB-KW"/>
</dbReference>
<evidence type="ECO:0000256" key="1">
    <source>
        <dbReference type="ARBA" id="ARBA00004141"/>
    </source>
</evidence>
<keyword evidence="5" id="KW-0812">Transmembrane</keyword>
<comment type="caution">
    <text evidence="13">The sequence shown here is derived from an EMBL/GenBank/DDBJ whole genome shotgun (WGS) entry which is preliminary data.</text>
</comment>
<dbReference type="OrthoDB" id="260091at2759"/>
<dbReference type="EMBL" id="LSSL01000186">
    <property type="protein sequence ID" value="OLY85215.1"/>
    <property type="molecule type" value="Genomic_DNA"/>
</dbReference>